<dbReference type="AlphaFoldDB" id="A0A8T3BPK8"/>
<evidence type="ECO:0000313" key="3">
    <source>
        <dbReference type="Proteomes" id="UP000829196"/>
    </source>
</evidence>
<evidence type="ECO:0000313" key="2">
    <source>
        <dbReference type="EMBL" id="KAI0516338.1"/>
    </source>
</evidence>
<protein>
    <submittedName>
        <fullName evidence="2">Uncharacterized protein</fullName>
    </submittedName>
</protein>
<proteinExistence type="predicted"/>
<sequence length="53" mass="6002">MYSNAHNNSAERKARKTLQKSTAEKANTSSKNKQHMGHMQSITTQRQKRKASA</sequence>
<comment type="caution">
    <text evidence="2">The sequence shown here is derived from an EMBL/GenBank/DDBJ whole genome shotgun (WGS) entry which is preliminary data.</text>
</comment>
<organism evidence="2 3">
    <name type="scientific">Dendrobium nobile</name>
    <name type="common">Orchid</name>
    <dbReference type="NCBI Taxonomy" id="94219"/>
    <lineage>
        <taxon>Eukaryota</taxon>
        <taxon>Viridiplantae</taxon>
        <taxon>Streptophyta</taxon>
        <taxon>Embryophyta</taxon>
        <taxon>Tracheophyta</taxon>
        <taxon>Spermatophyta</taxon>
        <taxon>Magnoliopsida</taxon>
        <taxon>Liliopsida</taxon>
        <taxon>Asparagales</taxon>
        <taxon>Orchidaceae</taxon>
        <taxon>Epidendroideae</taxon>
        <taxon>Malaxideae</taxon>
        <taxon>Dendrobiinae</taxon>
        <taxon>Dendrobium</taxon>
    </lineage>
</organism>
<keyword evidence="3" id="KW-1185">Reference proteome</keyword>
<evidence type="ECO:0000256" key="1">
    <source>
        <dbReference type="SAM" id="MobiDB-lite"/>
    </source>
</evidence>
<feature type="region of interest" description="Disordered" evidence="1">
    <location>
        <begin position="1"/>
        <end position="53"/>
    </location>
</feature>
<feature type="compositionally biased region" description="Polar residues" evidence="1">
    <location>
        <begin position="19"/>
        <end position="31"/>
    </location>
</feature>
<name>A0A8T3BPK8_DENNO</name>
<reference evidence="2" key="1">
    <citation type="journal article" date="2022" name="Front. Genet.">
        <title>Chromosome-Scale Assembly of the Dendrobium nobile Genome Provides Insights Into the Molecular Mechanism of the Biosynthesis of the Medicinal Active Ingredient of Dendrobium.</title>
        <authorList>
            <person name="Xu Q."/>
            <person name="Niu S.-C."/>
            <person name="Li K.-L."/>
            <person name="Zheng P.-J."/>
            <person name="Zhang X.-J."/>
            <person name="Jia Y."/>
            <person name="Liu Y."/>
            <person name="Niu Y.-X."/>
            <person name="Yu L.-H."/>
            <person name="Chen D.-F."/>
            <person name="Zhang G.-Q."/>
        </authorList>
    </citation>
    <scope>NUCLEOTIDE SEQUENCE</scope>
    <source>
        <tissue evidence="2">Leaf</tissue>
    </source>
</reference>
<dbReference type="Proteomes" id="UP000829196">
    <property type="component" value="Unassembled WGS sequence"/>
</dbReference>
<gene>
    <name evidence="2" type="ORF">KFK09_009010</name>
</gene>
<accession>A0A8T3BPK8</accession>
<dbReference type="EMBL" id="JAGYWB010000007">
    <property type="protein sequence ID" value="KAI0516338.1"/>
    <property type="molecule type" value="Genomic_DNA"/>
</dbReference>